<dbReference type="PANTHER" id="PTHR30537">
    <property type="entry name" value="HTH-TYPE TRANSCRIPTIONAL REGULATOR"/>
    <property type="match status" value="1"/>
</dbReference>
<sequence length="317" mass="35197">MQHGDAVVLELRHVEAMEHRGLGVPAQNRSAMVRQRGWVGHEREPRRQRRQQPRHQRVDGFVTGDAPFGIVNDRVGRVERADRGQPLLRVAFVEDGLEVSLQQAAQLARTEPAGALTITAAPAIGTHLLGPALPRFHRRHPGVRVNLRMTDQLLDLVDEGIDVAIRVGHSANSELRSRRFGPHRVGCFASPAYLAKRGTPKTPDDLQHHDCVAVRFQSTGLVLRWPFQVGRRVVELEPKVWATVDSTEANAALLAGGGGISVLPMYVARAFVKRKELTPVLENYAVDRHAFTAIWPATRSANPNVKAFLTFLDDVFH</sequence>
<evidence type="ECO:0000256" key="1">
    <source>
        <dbReference type="ARBA" id="ARBA00009437"/>
    </source>
</evidence>
<proteinExistence type="inferred from homology"/>
<dbReference type="InterPro" id="IPR005119">
    <property type="entry name" value="LysR_subst-bd"/>
</dbReference>
<evidence type="ECO:0000256" key="2">
    <source>
        <dbReference type="SAM" id="MobiDB-lite"/>
    </source>
</evidence>
<dbReference type="Pfam" id="PF03466">
    <property type="entry name" value="LysR_substrate"/>
    <property type="match status" value="1"/>
</dbReference>
<dbReference type="CDD" id="cd08422">
    <property type="entry name" value="PBP2_CrgA_like"/>
    <property type="match status" value="1"/>
</dbReference>
<dbReference type="InterPro" id="IPR058163">
    <property type="entry name" value="LysR-type_TF_proteobact-type"/>
</dbReference>
<evidence type="ECO:0000313" key="5">
    <source>
        <dbReference type="Proteomes" id="UP000249061"/>
    </source>
</evidence>
<dbReference type="EMBL" id="QFQP01000013">
    <property type="protein sequence ID" value="PZR12017.1"/>
    <property type="molecule type" value="Genomic_DNA"/>
</dbReference>
<reference evidence="4 5" key="1">
    <citation type="submission" date="2017-08" db="EMBL/GenBank/DDBJ databases">
        <title>Infants hospitalized years apart are colonized by the same room-sourced microbial strains.</title>
        <authorList>
            <person name="Brooks B."/>
            <person name="Olm M.R."/>
            <person name="Firek B.A."/>
            <person name="Baker R."/>
            <person name="Thomas B.C."/>
            <person name="Morowitz M.J."/>
            <person name="Banfield J.F."/>
        </authorList>
    </citation>
    <scope>NUCLEOTIDE SEQUENCE [LARGE SCALE GENOMIC DNA]</scope>
    <source>
        <strain evidence="4">S2_003_000_R2_14</strain>
    </source>
</reference>
<comment type="caution">
    <text evidence="4">The sequence shown here is derived from an EMBL/GenBank/DDBJ whole genome shotgun (WGS) entry which is preliminary data.</text>
</comment>
<dbReference type="SUPFAM" id="SSF53850">
    <property type="entry name" value="Periplasmic binding protein-like II"/>
    <property type="match status" value="1"/>
</dbReference>
<gene>
    <name evidence="4" type="ORF">DI536_16990</name>
</gene>
<dbReference type="PANTHER" id="PTHR30537:SF5">
    <property type="entry name" value="HTH-TYPE TRANSCRIPTIONAL ACTIVATOR TTDR-RELATED"/>
    <property type="match status" value="1"/>
</dbReference>
<feature type="region of interest" description="Disordered" evidence="2">
    <location>
        <begin position="34"/>
        <end position="63"/>
    </location>
</feature>
<organism evidence="4 5">
    <name type="scientific">Archangium gephyra</name>
    <dbReference type="NCBI Taxonomy" id="48"/>
    <lineage>
        <taxon>Bacteria</taxon>
        <taxon>Pseudomonadati</taxon>
        <taxon>Myxococcota</taxon>
        <taxon>Myxococcia</taxon>
        <taxon>Myxococcales</taxon>
        <taxon>Cystobacterineae</taxon>
        <taxon>Archangiaceae</taxon>
        <taxon>Archangium</taxon>
    </lineage>
</organism>
<accession>A0A2W5TDL2</accession>
<protein>
    <submittedName>
        <fullName evidence="4">LysR family transcriptional regulator</fullName>
    </submittedName>
</protein>
<feature type="domain" description="LysR substrate-binding" evidence="3">
    <location>
        <begin position="110"/>
        <end position="315"/>
    </location>
</feature>
<evidence type="ECO:0000259" key="3">
    <source>
        <dbReference type="Pfam" id="PF03466"/>
    </source>
</evidence>
<dbReference type="AlphaFoldDB" id="A0A2W5TDL2"/>
<name>A0A2W5TDL2_9BACT</name>
<evidence type="ECO:0000313" key="4">
    <source>
        <dbReference type="EMBL" id="PZR12017.1"/>
    </source>
</evidence>
<dbReference type="Proteomes" id="UP000249061">
    <property type="component" value="Unassembled WGS sequence"/>
</dbReference>
<dbReference type="Gene3D" id="3.40.190.290">
    <property type="match status" value="1"/>
</dbReference>
<feature type="compositionally biased region" description="Basic residues" evidence="2">
    <location>
        <begin position="46"/>
        <end position="55"/>
    </location>
</feature>
<comment type="similarity">
    <text evidence="1">Belongs to the LysR transcriptional regulatory family.</text>
</comment>